<dbReference type="STRING" id="1206085.SAMN05443575_2324"/>
<dbReference type="EC" id="7.1.1.9" evidence="10"/>
<comment type="subunit">
    <text evidence="10">Associates with subunits I, II and III to form cytochrome c oxidase.</text>
</comment>
<keyword evidence="8 10" id="KW-0472">Membrane</keyword>
<dbReference type="GO" id="GO:0005886">
    <property type="term" value="C:plasma membrane"/>
    <property type="evidence" value="ECO:0007669"/>
    <property type="project" value="UniProtKB-SubCell"/>
</dbReference>
<comment type="similarity">
    <text evidence="3 10">Belongs to the cytochrome c oxidase bacterial subunit CtaF family.</text>
</comment>
<sequence length="145" mass="15661">MKVEARVFLGVAVFMWLSAIGYGVWTSLPNSFSHGQIEPVGVAALILSGGLLGIPGSFFFFVSRRIDPRPEDRNEAEIAEMAGDFGFFSPGSYWPVGIALSAMVAGFALAFVQVWLLIVAVVMLMFTIGGLLFEYYTGGKRSPIA</sequence>
<dbReference type="AlphaFoldDB" id="A0A1M5L1U2"/>
<evidence type="ECO:0000256" key="6">
    <source>
        <dbReference type="ARBA" id="ARBA00022967"/>
    </source>
</evidence>
<evidence type="ECO:0000313" key="12">
    <source>
        <dbReference type="EMBL" id="SHG58956.1"/>
    </source>
</evidence>
<evidence type="ECO:0000256" key="7">
    <source>
        <dbReference type="ARBA" id="ARBA00022989"/>
    </source>
</evidence>
<organism evidence="12 13">
    <name type="scientific">Jatrophihabitans endophyticus</name>
    <dbReference type="NCBI Taxonomy" id="1206085"/>
    <lineage>
        <taxon>Bacteria</taxon>
        <taxon>Bacillati</taxon>
        <taxon>Actinomycetota</taxon>
        <taxon>Actinomycetes</taxon>
        <taxon>Jatrophihabitantales</taxon>
        <taxon>Jatrophihabitantaceae</taxon>
        <taxon>Jatrophihabitans</taxon>
    </lineage>
</organism>
<keyword evidence="4 10" id="KW-1003">Cell membrane</keyword>
<dbReference type="OrthoDB" id="5244617at2"/>
<dbReference type="Pfam" id="PF12270">
    <property type="entry name" value="Cyt_c_ox_IV"/>
    <property type="match status" value="1"/>
</dbReference>
<evidence type="ECO:0000256" key="11">
    <source>
        <dbReference type="SAM" id="Phobius"/>
    </source>
</evidence>
<dbReference type="Proteomes" id="UP000186132">
    <property type="component" value="Unassembled WGS sequence"/>
</dbReference>
<evidence type="ECO:0000256" key="1">
    <source>
        <dbReference type="ARBA" id="ARBA00002536"/>
    </source>
</evidence>
<evidence type="ECO:0000256" key="4">
    <source>
        <dbReference type="ARBA" id="ARBA00022475"/>
    </source>
</evidence>
<feature type="transmembrane region" description="Helical" evidence="11">
    <location>
        <begin position="7"/>
        <end position="28"/>
    </location>
</feature>
<evidence type="ECO:0000256" key="9">
    <source>
        <dbReference type="ARBA" id="ARBA00047816"/>
    </source>
</evidence>
<evidence type="ECO:0000256" key="10">
    <source>
        <dbReference type="PIRNR" id="PIRNR017385"/>
    </source>
</evidence>
<dbReference type="GO" id="GO:0004129">
    <property type="term" value="F:cytochrome-c oxidase activity"/>
    <property type="evidence" value="ECO:0007669"/>
    <property type="project" value="UniProtKB-EC"/>
</dbReference>
<keyword evidence="7 11" id="KW-1133">Transmembrane helix</keyword>
<name>A0A1M5L1U2_9ACTN</name>
<comment type="subcellular location">
    <subcellularLocation>
        <location evidence="2">Cell membrane</location>
        <topology evidence="2">Multi-pass membrane protein</topology>
    </subcellularLocation>
</comment>
<keyword evidence="5 11" id="KW-0812">Transmembrane</keyword>
<protein>
    <recommendedName>
        <fullName evidence="10">Cytochrome c oxidase polypeptide 4</fullName>
        <ecNumber evidence="10">7.1.1.9</ecNumber>
    </recommendedName>
    <alternativeName>
        <fullName evidence="10">Cytochrome aa3 subunit 4</fullName>
    </alternativeName>
    <alternativeName>
        <fullName evidence="10">Cytochrome c oxidase polypeptide IV</fullName>
    </alternativeName>
</protein>
<dbReference type="GO" id="GO:0022900">
    <property type="term" value="P:electron transport chain"/>
    <property type="evidence" value="ECO:0007669"/>
    <property type="project" value="InterPro"/>
</dbReference>
<proteinExistence type="inferred from homology"/>
<dbReference type="PIRSF" id="PIRSF017385">
    <property type="entry name" value="CtaF"/>
    <property type="match status" value="1"/>
</dbReference>
<evidence type="ECO:0000256" key="3">
    <source>
        <dbReference type="ARBA" id="ARBA00006870"/>
    </source>
</evidence>
<keyword evidence="6 10" id="KW-1278">Translocase</keyword>
<dbReference type="RefSeq" id="WP_073390335.1">
    <property type="nucleotide sequence ID" value="NZ_FQVU01000003.1"/>
</dbReference>
<feature type="transmembrane region" description="Helical" evidence="11">
    <location>
        <begin position="91"/>
        <end position="109"/>
    </location>
</feature>
<keyword evidence="13" id="KW-1185">Reference proteome</keyword>
<reference evidence="12 13" key="1">
    <citation type="submission" date="2016-11" db="EMBL/GenBank/DDBJ databases">
        <authorList>
            <person name="Jaros S."/>
            <person name="Januszkiewicz K."/>
            <person name="Wedrychowicz H."/>
        </authorList>
    </citation>
    <scope>NUCLEOTIDE SEQUENCE [LARGE SCALE GENOMIC DNA]</scope>
    <source>
        <strain evidence="12 13">DSM 45627</strain>
    </source>
</reference>
<feature type="transmembrane region" description="Helical" evidence="11">
    <location>
        <begin position="115"/>
        <end position="136"/>
    </location>
</feature>
<evidence type="ECO:0000256" key="2">
    <source>
        <dbReference type="ARBA" id="ARBA00004651"/>
    </source>
</evidence>
<dbReference type="InterPro" id="IPR021050">
    <property type="entry name" value="Cyt_c_oxidase_su4_actinobac"/>
</dbReference>
<feature type="transmembrane region" description="Helical" evidence="11">
    <location>
        <begin position="40"/>
        <end position="62"/>
    </location>
</feature>
<comment type="catalytic activity">
    <reaction evidence="9 10">
        <text>4 Fe(II)-[cytochrome c] + O2 + 8 H(+)(in) = 4 Fe(III)-[cytochrome c] + 2 H2O + 4 H(+)(out)</text>
        <dbReference type="Rhea" id="RHEA:11436"/>
        <dbReference type="Rhea" id="RHEA-COMP:10350"/>
        <dbReference type="Rhea" id="RHEA-COMP:14399"/>
        <dbReference type="ChEBI" id="CHEBI:15377"/>
        <dbReference type="ChEBI" id="CHEBI:15378"/>
        <dbReference type="ChEBI" id="CHEBI:15379"/>
        <dbReference type="ChEBI" id="CHEBI:29033"/>
        <dbReference type="ChEBI" id="CHEBI:29034"/>
        <dbReference type="EC" id="7.1.1.9"/>
    </reaction>
</comment>
<accession>A0A1M5L1U2</accession>
<evidence type="ECO:0000256" key="5">
    <source>
        <dbReference type="ARBA" id="ARBA00022692"/>
    </source>
</evidence>
<evidence type="ECO:0000313" key="13">
    <source>
        <dbReference type="Proteomes" id="UP000186132"/>
    </source>
</evidence>
<gene>
    <name evidence="12" type="ORF">SAMN05443575_2324</name>
</gene>
<dbReference type="EMBL" id="FQVU01000003">
    <property type="protein sequence ID" value="SHG58956.1"/>
    <property type="molecule type" value="Genomic_DNA"/>
</dbReference>
<evidence type="ECO:0000256" key="8">
    <source>
        <dbReference type="ARBA" id="ARBA00023136"/>
    </source>
</evidence>
<comment type="function">
    <text evidence="1 10">Part of cytochrome c oxidase, its function is unknown.</text>
</comment>